<name>A0A9W7LZW4_HIBTR</name>
<proteinExistence type="predicted"/>
<dbReference type="AlphaFoldDB" id="A0A9W7LZW4"/>
<dbReference type="EMBL" id="BSYR01000019">
    <property type="protein sequence ID" value="GMI83059.1"/>
    <property type="molecule type" value="Genomic_DNA"/>
</dbReference>
<dbReference type="Proteomes" id="UP001165190">
    <property type="component" value="Unassembled WGS sequence"/>
</dbReference>
<keyword evidence="2" id="KW-1185">Reference proteome</keyword>
<sequence>MAVRPTKLCKFLFNLYPCLSQSVLIHSISSLNYVEEIVKSAVEAKMYELLPNILAPEGKTGRIPNPFSFLSTLPLRLTTKIIDEILQSFKYVRPQPRVVYDILLSYTLQSPHSLPLCFVILQCTLRSGCLPDPQIKLLSSAWLDCRGQSQYVSSR</sequence>
<reference evidence="1" key="1">
    <citation type="submission" date="2023-05" db="EMBL/GenBank/DDBJ databases">
        <title>Genome and transcriptome analyses reveal genes involved in the formation of fine ridges on petal epidermal cells in Hibiscus trionum.</title>
        <authorList>
            <person name="Koshimizu S."/>
            <person name="Masuda S."/>
            <person name="Ishii T."/>
            <person name="Shirasu K."/>
            <person name="Hoshino A."/>
            <person name="Arita M."/>
        </authorList>
    </citation>
    <scope>NUCLEOTIDE SEQUENCE</scope>
    <source>
        <strain evidence="1">Hamamatsu line</strain>
    </source>
</reference>
<evidence type="ECO:0000313" key="1">
    <source>
        <dbReference type="EMBL" id="GMI83059.1"/>
    </source>
</evidence>
<protein>
    <submittedName>
        <fullName evidence="1">Uncharacterized protein</fullName>
    </submittedName>
</protein>
<dbReference type="OrthoDB" id="1911783at2759"/>
<accession>A0A9W7LZW4</accession>
<comment type="caution">
    <text evidence="1">The sequence shown here is derived from an EMBL/GenBank/DDBJ whole genome shotgun (WGS) entry which is preliminary data.</text>
</comment>
<gene>
    <name evidence="1" type="ORF">HRI_001975200</name>
</gene>
<evidence type="ECO:0000313" key="2">
    <source>
        <dbReference type="Proteomes" id="UP001165190"/>
    </source>
</evidence>
<organism evidence="1 2">
    <name type="scientific">Hibiscus trionum</name>
    <name type="common">Flower of an hour</name>
    <dbReference type="NCBI Taxonomy" id="183268"/>
    <lineage>
        <taxon>Eukaryota</taxon>
        <taxon>Viridiplantae</taxon>
        <taxon>Streptophyta</taxon>
        <taxon>Embryophyta</taxon>
        <taxon>Tracheophyta</taxon>
        <taxon>Spermatophyta</taxon>
        <taxon>Magnoliopsida</taxon>
        <taxon>eudicotyledons</taxon>
        <taxon>Gunneridae</taxon>
        <taxon>Pentapetalae</taxon>
        <taxon>rosids</taxon>
        <taxon>malvids</taxon>
        <taxon>Malvales</taxon>
        <taxon>Malvaceae</taxon>
        <taxon>Malvoideae</taxon>
        <taxon>Hibiscus</taxon>
    </lineage>
</organism>